<dbReference type="EMBL" id="GL377302">
    <property type="protein sequence ID" value="EFJ03728.1"/>
    <property type="molecule type" value="Genomic_DNA"/>
</dbReference>
<proteinExistence type="predicted"/>
<dbReference type="RefSeq" id="XP_003038630.1">
    <property type="nucleotide sequence ID" value="XM_003038584.1"/>
</dbReference>
<sequence>MPSVSPSHKTDERSRGRGPRLMMALFSSWVLPSKSSSPSRKSSSPKHGRSPTSSSESSGSTADYGGRVRAGSGAEPSARVPQQLHKAPATIASRAGRAEQVPLNAGFYSPDSSIPTYGRPSSSHRRPVPPGLSSSPHVPYDVPRHSFDSRPGTKDARHLDPGVYPPNRAPPSLSAKPIQLAKSTPNLGAVQAPTTAPRNIPRKAPPPYLPPSSNAHAPAASEPSPLLFVRPATTARPGSSNGRLQSGPNGDRPSSAGRDGPRPSLPVGPPPQARLRPEIRHKKSHSTVHEREVVEDDDLPPLPPPQHRTLPMPHREGLQPRPRTSSRVDAPTKPRSKRRHLAVRPATADNADISRKKQSWRGQWNVDDIEEVRRRLREL</sequence>
<feature type="compositionally biased region" description="Low complexity" evidence="1">
    <location>
        <begin position="211"/>
        <end position="225"/>
    </location>
</feature>
<dbReference type="HOGENOM" id="CLU_729895_0_0_1"/>
<dbReference type="KEGG" id="scm:SCHCO_01231325"/>
<evidence type="ECO:0000313" key="3">
    <source>
        <dbReference type="Proteomes" id="UP000007431"/>
    </source>
</evidence>
<gene>
    <name evidence="2" type="ORF">SCHCODRAFT_10121</name>
</gene>
<evidence type="ECO:0000313" key="2">
    <source>
        <dbReference type="EMBL" id="EFJ03728.1"/>
    </source>
</evidence>
<feature type="compositionally biased region" description="Low complexity" evidence="1">
    <location>
        <begin position="27"/>
        <end position="42"/>
    </location>
</feature>
<dbReference type="Proteomes" id="UP000007431">
    <property type="component" value="Unassembled WGS sequence"/>
</dbReference>
<feature type="compositionally biased region" description="Pro residues" evidence="1">
    <location>
        <begin position="263"/>
        <end position="272"/>
    </location>
</feature>
<feature type="compositionally biased region" description="Polar residues" evidence="1">
    <location>
        <begin position="181"/>
        <end position="197"/>
    </location>
</feature>
<feature type="compositionally biased region" description="Low complexity" evidence="1">
    <location>
        <begin position="50"/>
        <end position="60"/>
    </location>
</feature>
<name>D8PQ78_SCHCM</name>
<organism evidence="3">
    <name type="scientific">Schizophyllum commune (strain H4-8 / FGSC 9210)</name>
    <name type="common">Split gill fungus</name>
    <dbReference type="NCBI Taxonomy" id="578458"/>
    <lineage>
        <taxon>Eukaryota</taxon>
        <taxon>Fungi</taxon>
        <taxon>Dikarya</taxon>
        <taxon>Basidiomycota</taxon>
        <taxon>Agaricomycotina</taxon>
        <taxon>Agaricomycetes</taxon>
        <taxon>Agaricomycetidae</taxon>
        <taxon>Agaricales</taxon>
        <taxon>Schizophyllaceae</taxon>
        <taxon>Schizophyllum</taxon>
    </lineage>
</organism>
<dbReference type="OrthoDB" id="2981029at2759"/>
<feature type="region of interest" description="Disordered" evidence="1">
    <location>
        <begin position="1"/>
        <end position="355"/>
    </location>
</feature>
<keyword evidence="3" id="KW-1185">Reference proteome</keyword>
<feature type="compositionally biased region" description="Polar residues" evidence="1">
    <location>
        <begin position="236"/>
        <end position="248"/>
    </location>
</feature>
<feature type="compositionally biased region" description="Basic and acidic residues" evidence="1">
    <location>
        <begin position="142"/>
        <end position="160"/>
    </location>
</feature>
<dbReference type="InParanoid" id="D8PQ78"/>
<dbReference type="AlphaFoldDB" id="D8PQ78"/>
<accession>D8PQ78</accession>
<dbReference type="VEuPathDB" id="FungiDB:SCHCODRAFT_01231325"/>
<evidence type="ECO:0000256" key="1">
    <source>
        <dbReference type="SAM" id="MobiDB-lite"/>
    </source>
</evidence>
<protein>
    <submittedName>
        <fullName evidence="2">Expressed protein</fullName>
    </submittedName>
</protein>
<dbReference type="GeneID" id="9584928"/>
<reference evidence="2 3" key="1">
    <citation type="journal article" date="2010" name="Nat. Biotechnol.">
        <title>Genome sequence of the model mushroom Schizophyllum commune.</title>
        <authorList>
            <person name="Ohm R.A."/>
            <person name="de Jong J.F."/>
            <person name="Lugones L.G."/>
            <person name="Aerts A."/>
            <person name="Kothe E."/>
            <person name="Stajich J.E."/>
            <person name="de Vries R.P."/>
            <person name="Record E."/>
            <person name="Levasseur A."/>
            <person name="Baker S.E."/>
            <person name="Bartholomew K.A."/>
            <person name="Coutinho P.M."/>
            <person name="Erdmann S."/>
            <person name="Fowler T.J."/>
            <person name="Gathman A.C."/>
            <person name="Lombard V."/>
            <person name="Henrissat B."/>
            <person name="Knabe N."/>
            <person name="Kuees U."/>
            <person name="Lilly W.W."/>
            <person name="Lindquist E."/>
            <person name="Lucas S."/>
            <person name="Magnuson J.K."/>
            <person name="Piumi F."/>
            <person name="Raudaskoski M."/>
            <person name="Salamov A."/>
            <person name="Schmutz J."/>
            <person name="Schwarze F.W.M.R."/>
            <person name="vanKuyk P.A."/>
            <person name="Horton J.S."/>
            <person name="Grigoriev I.V."/>
            <person name="Woesten H.A.B."/>
        </authorList>
    </citation>
    <scope>NUCLEOTIDE SEQUENCE [LARGE SCALE GENOMIC DNA]</scope>
    <source>
        <strain evidence="3">H4-8 / FGSC 9210</strain>
    </source>
</reference>
<dbReference type="OMA" id="TRQHHRQ"/>